<protein>
    <submittedName>
        <fullName evidence="4">Phosphorylase</fullName>
    </submittedName>
</protein>
<dbReference type="Pfam" id="PF19327">
    <property type="entry name" value="Ap4A_phos_N"/>
    <property type="match status" value="1"/>
</dbReference>
<dbReference type="InterPro" id="IPR045759">
    <property type="entry name" value="Ap4A_phos1/2_N"/>
</dbReference>
<dbReference type="Gene3D" id="3.30.428.70">
    <property type="match status" value="1"/>
</dbReference>
<dbReference type="PIRSF" id="PIRSF000846">
    <property type="entry name" value="ATP_adenylyltr"/>
    <property type="match status" value="1"/>
</dbReference>
<reference evidence="4" key="2">
    <citation type="journal article" date="2022" name="Microbiol. Resour. Announc.">
        <title>Metagenome Sequencing to Explore Phylogenomics of Terrestrial Cyanobacteria.</title>
        <authorList>
            <person name="Ward R.D."/>
            <person name="Stajich J.E."/>
            <person name="Johansen J.R."/>
            <person name="Huntemann M."/>
            <person name="Clum A."/>
            <person name="Foster B."/>
            <person name="Foster B."/>
            <person name="Roux S."/>
            <person name="Palaniappan K."/>
            <person name="Varghese N."/>
            <person name="Mukherjee S."/>
            <person name="Reddy T.B.K."/>
            <person name="Daum C."/>
            <person name="Copeland A."/>
            <person name="Chen I.A."/>
            <person name="Ivanova N.N."/>
            <person name="Kyrpides N.C."/>
            <person name="Shapiro N."/>
            <person name="Eloe-Fadrosh E.A."/>
            <person name="Pietrasiak N."/>
        </authorList>
    </citation>
    <scope>NUCLEOTIDE SEQUENCE</scope>
    <source>
        <strain evidence="4">GSE-TBD4-15B</strain>
    </source>
</reference>
<comment type="caution">
    <text evidence="4">The sequence shown here is derived from an EMBL/GenBank/DDBJ whole genome shotgun (WGS) entry which is preliminary data.</text>
</comment>
<name>A0A951PEM0_9CYAN</name>
<dbReference type="Pfam" id="PF09830">
    <property type="entry name" value="ATP_transf"/>
    <property type="match status" value="1"/>
</dbReference>
<feature type="domain" description="ATP adenylyltransferase C-terminal" evidence="2">
    <location>
        <begin position="190"/>
        <end position="289"/>
    </location>
</feature>
<evidence type="ECO:0000259" key="2">
    <source>
        <dbReference type="Pfam" id="PF09830"/>
    </source>
</evidence>
<dbReference type="InterPro" id="IPR019200">
    <property type="entry name" value="ATP_adenylylTrfase_C"/>
</dbReference>
<dbReference type="GO" id="GO:0003877">
    <property type="term" value="F:ATP:ADP adenylyltransferase activity"/>
    <property type="evidence" value="ECO:0007669"/>
    <property type="project" value="InterPro"/>
</dbReference>
<evidence type="ECO:0000256" key="1">
    <source>
        <dbReference type="PIRSR" id="PIRSR000846-1"/>
    </source>
</evidence>
<feature type="domain" description="Ap4A phosphorylase 1/2 N-terminal" evidence="3">
    <location>
        <begin position="12"/>
        <end position="175"/>
    </location>
</feature>
<evidence type="ECO:0000313" key="5">
    <source>
        <dbReference type="Proteomes" id="UP000707356"/>
    </source>
</evidence>
<sequence length="295" mass="32845">MQSEEQIKQQGEQDFWRKVLTQTEHALATGALQPIETQSQRLTQAGIDFIVRISSSLRRKAQADSSPRPNPFLPYEPDLFVADLSPTHLCLLNKFNVTPHHLLIITRDFQPQELLLETSDFEALWSCMATVQQQGIDSLGFYNSGKQAGASQPHRHLQLLPLAPDQPLPVQVPMQVPIQMALAAATAQSPSLPFSHIIGRLSDGTTAAAAHSLYLQLLDQLGLQVAEPPPYNLLITRQWMLIVPRRQEQFETIPVNSLGFAGSLFVHSPDQLEQLKRIGPLSLLAKVAFQVDQMN</sequence>
<dbReference type="AlphaFoldDB" id="A0A951PEM0"/>
<dbReference type="InterPro" id="IPR043171">
    <property type="entry name" value="Ap4A_phos1/2-like"/>
</dbReference>
<feature type="active site" description="Nucleophile" evidence="1">
    <location>
        <position position="156"/>
    </location>
</feature>
<dbReference type="GO" id="GO:0009117">
    <property type="term" value="P:nucleotide metabolic process"/>
    <property type="evidence" value="ECO:0007669"/>
    <property type="project" value="InterPro"/>
</dbReference>
<evidence type="ECO:0000259" key="3">
    <source>
        <dbReference type="Pfam" id="PF19327"/>
    </source>
</evidence>
<gene>
    <name evidence="4" type="ORF">KME07_22780</name>
</gene>
<dbReference type="InterPro" id="IPR009163">
    <property type="entry name" value="Ap4A_phos1/2"/>
</dbReference>
<organism evidence="4 5">
    <name type="scientific">Pegethrix bostrychoides GSE-TBD4-15B</name>
    <dbReference type="NCBI Taxonomy" id="2839662"/>
    <lineage>
        <taxon>Bacteria</taxon>
        <taxon>Bacillati</taxon>
        <taxon>Cyanobacteriota</taxon>
        <taxon>Cyanophyceae</taxon>
        <taxon>Oculatellales</taxon>
        <taxon>Oculatellaceae</taxon>
        <taxon>Pegethrix</taxon>
    </lineage>
</organism>
<proteinExistence type="predicted"/>
<dbReference type="InterPro" id="IPR036265">
    <property type="entry name" value="HIT-like_sf"/>
</dbReference>
<dbReference type="EMBL" id="JAHHHV010000086">
    <property type="protein sequence ID" value="MBW4468262.1"/>
    <property type="molecule type" value="Genomic_DNA"/>
</dbReference>
<reference evidence="4" key="1">
    <citation type="submission" date="2021-05" db="EMBL/GenBank/DDBJ databases">
        <authorList>
            <person name="Pietrasiak N."/>
            <person name="Ward R."/>
            <person name="Stajich J.E."/>
            <person name="Kurbessoian T."/>
        </authorList>
    </citation>
    <scope>NUCLEOTIDE SEQUENCE</scope>
    <source>
        <strain evidence="4">GSE-TBD4-15B</strain>
    </source>
</reference>
<evidence type="ECO:0000313" key="4">
    <source>
        <dbReference type="EMBL" id="MBW4468262.1"/>
    </source>
</evidence>
<dbReference type="SUPFAM" id="SSF54197">
    <property type="entry name" value="HIT-like"/>
    <property type="match status" value="1"/>
</dbReference>
<dbReference type="PANTHER" id="PTHR38420">
    <property type="entry name" value="AP-4-A PHOSPHORYLASE II"/>
    <property type="match status" value="1"/>
</dbReference>
<dbReference type="Proteomes" id="UP000707356">
    <property type="component" value="Unassembled WGS sequence"/>
</dbReference>
<dbReference type="PANTHER" id="PTHR38420:SF1">
    <property type="entry name" value="PUTATIVE (AFU_ORTHOLOGUE AFUA_5G14690)-RELATED"/>
    <property type="match status" value="1"/>
</dbReference>
<dbReference type="GO" id="GO:0005524">
    <property type="term" value="F:ATP binding"/>
    <property type="evidence" value="ECO:0007669"/>
    <property type="project" value="InterPro"/>
</dbReference>
<accession>A0A951PEM0</accession>